<evidence type="ECO:0000256" key="1">
    <source>
        <dbReference type="ARBA" id="ARBA00004141"/>
    </source>
</evidence>
<dbReference type="Gene3D" id="1.20.1250.20">
    <property type="entry name" value="MFS general substrate transporter like domains"/>
    <property type="match status" value="1"/>
</dbReference>
<evidence type="ECO:0000256" key="4">
    <source>
        <dbReference type="ARBA" id="ARBA00023136"/>
    </source>
</evidence>
<protein>
    <submittedName>
        <fullName evidence="7">MFS transporter, OCT family, solute carrier family 22 (Organic cation transporter), member 4/5</fullName>
    </submittedName>
</protein>
<name>A0A8B6HJC3_MYTGA</name>
<gene>
    <name evidence="7" type="ORF">MGAL_10B057365</name>
</gene>
<evidence type="ECO:0000256" key="3">
    <source>
        <dbReference type="ARBA" id="ARBA00022989"/>
    </source>
</evidence>
<sequence>MDPGTDVDHVLQSLGNVGKYQKFQLSLLFVFMLENAFHLMAANYVSYRPLYNCKTLNETVLLQKYNIESNRSDIKVKYGKCNIDIHVNDTDAEYHSSQSCPNGYEYEIPKDRSTVTEWDLVCEGSVRSEFAQTLIMMGQAVGAAIFSPLSDRFGRKPINIISRILYTIAGVTAMFSPSIEVFSVYRLLIGTFQGGSVMTVCTLCIEILPTEFRHRGEGLAFLAWTVGIWFTSVIGYFCRNLPWRYFQMILGLLSWHVIFDWLFIDESLRWLLANGKTDEAMKIIRKAASWNNQSFESVKESVEKKNLLVPKDLNIDPPENQEKIIKLESCVTNGTPELDHTVHRYSIYTVLKHKRILITSLLLWVIWITNTLTYYGLMLTTSRLAGDRYVNNILAAVSEIPSTIVQQISINRKKIMRDTEYIKLCRMSMLVRTHELHKGKYYWLKHFSTFFSIFGRFSAAGSFSSVFLYTPELYPTNLRNVGLGMASTVSRIGSMISPFAATLADHVFWGPAAIFALLNIICTIILLTLPETMGRELPTTVEEMKSWVKDKKGTFDVRRPKHYLKVNRHHR</sequence>
<feature type="transmembrane region" description="Helical" evidence="5">
    <location>
        <begin position="356"/>
        <end position="377"/>
    </location>
</feature>
<evidence type="ECO:0000259" key="6">
    <source>
        <dbReference type="PROSITE" id="PS50850"/>
    </source>
</evidence>
<dbReference type="Pfam" id="PF00083">
    <property type="entry name" value="Sugar_tr"/>
    <property type="match status" value="1"/>
</dbReference>
<evidence type="ECO:0000256" key="5">
    <source>
        <dbReference type="SAM" id="Phobius"/>
    </source>
</evidence>
<keyword evidence="3 5" id="KW-1133">Transmembrane helix</keyword>
<proteinExistence type="predicted"/>
<keyword evidence="8" id="KW-1185">Reference proteome</keyword>
<comment type="subcellular location">
    <subcellularLocation>
        <location evidence="1">Membrane</location>
        <topology evidence="1">Multi-pass membrane protein</topology>
    </subcellularLocation>
</comment>
<dbReference type="PANTHER" id="PTHR24064">
    <property type="entry name" value="SOLUTE CARRIER FAMILY 22 MEMBER"/>
    <property type="match status" value="1"/>
</dbReference>
<feature type="transmembrane region" description="Helical" evidence="5">
    <location>
        <begin position="23"/>
        <end position="45"/>
    </location>
</feature>
<dbReference type="Proteomes" id="UP000596742">
    <property type="component" value="Unassembled WGS sequence"/>
</dbReference>
<feature type="domain" description="Major facilitator superfamily (MFS) profile" evidence="6">
    <location>
        <begin position="27"/>
        <end position="534"/>
    </location>
</feature>
<feature type="transmembrane region" description="Helical" evidence="5">
    <location>
        <begin position="447"/>
        <end position="469"/>
    </location>
</feature>
<dbReference type="GO" id="GO:0016020">
    <property type="term" value="C:membrane"/>
    <property type="evidence" value="ECO:0007669"/>
    <property type="project" value="UniProtKB-SubCell"/>
</dbReference>
<dbReference type="SUPFAM" id="SSF103473">
    <property type="entry name" value="MFS general substrate transporter"/>
    <property type="match status" value="1"/>
</dbReference>
<dbReference type="AlphaFoldDB" id="A0A8B6HJC3"/>
<organism evidence="7 8">
    <name type="scientific">Mytilus galloprovincialis</name>
    <name type="common">Mediterranean mussel</name>
    <dbReference type="NCBI Taxonomy" id="29158"/>
    <lineage>
        <taxon>Eukaryota</taxon>
        <taxon>Metazoa</taxon>
        <taxon>Spiralia</taxon>
        <taxon>Lophotrochozoa</taxon>
        <taxon>Mollusca</taxon>
        <taxon>Bivalvia</taxon>
        <taxon>Autobranchia</taxon>
        <taxon>Pteriomorphia</taxon>
        <taxon>Mytilida</taxon>
        <taxon>Mytiloidea</taxon>
        <taxon>Mytilidae</taxon>
        <taxon>Mytilinae</taxon>
        <taxon>Mytilus</taxon>
    </lineage>
</organism>
<keyword evidence="4 5" id="KW-0472">Membrane</keyword>
<dbReference type="InterPro" id="IPR036259">
    <property type="entry name" value="MFS_trans_sf"/>
</dbReference>
<dbReference type="EMBL" id="UYJE01010083">
    <property type="protein sequence ID" value="VDI79605.1"/>
    <property type="molecule type" value="Genomic_DNA"/>
</dbReference>
<keyword evidence="2 5" id="KW-0812">Transmembrane</keyword>
<accession>A0A8B6HJC3</accession>
<evidence type="ECO:0000256" key="2">
    <source>
        <dbReference type="ARBA" id="ARBA00022692"/>
    </source>
</evidence>
<evidence type="ECO:0000313" key="7">
    <source>
        <dbReference type="EMBL" id="VDI79605.1"/>
    </source>
</evidence>
<reference evidence="7" key="1">
    <citation type="submission" date="2018-11" db="EMBL/GenBank/DDBJ databases">
        <authorList>
            <person name="Alioto T."/>
            <person name="Alioto T."/>
        </authorList>
    </citation>
    <scope>NUCLEOTIDE SEQUENCE</scope>
</reference>
<feature type="transmembrane region" description="Helical" evidence="5">
    <location>
        <begin position="219"/>
        <end position="237"/>
    </location>
</feature>
<feature type="transmembrane region" description="Helical" evidence="5">
    <location>
        <begin position="243"/>
        <end position="264"/>
    </location>
</feature>
<dbReference type="InterPro" id="IPR005828">
    <property type="entry name" value="MFS_sugar_transport-like"/>
</dbReference>
<dbReference type="PROSITE" id="PS50850">
    <property type="entry name" value="MFS"/>
    <property type="match status" value="1"/>
</dbReference>
<comment type="caution">
    <text evidence="7">The sequence shown here is derived from an EMBL/GenBank/DDBJ whole genome shotgun (WGS) entry which is preliminary data.</text>
</comment>
<dbReference type="OrthoDB" id="6100430at2759"/>
<feature type="transmembrane region" description="Helical" evidence="5">
    <location>
        <begin position="507"/>
        <end position="529"/>
    </location>
</feature>
<dbReference type="InterPro" id="IPR020846">
    <property type="entry name" value="MFS_dom"/>
</dbReference>
<evidence type="ECO:0000313" key="8">
    <source>
        <dbReference type="Proteomes" id="UP000596742"/>
    </source>
</evidence>
<dbReference type="GO" id="GO:0022857">
    <property type="term" value="F:transmembrane transporter activity"/>
    <property type="evidence" value="ECO:0007669"/>
    <property type="project" value="InterPro"/>
</dbReference>
<feature type="transmembrane region" description="Helical" evidence="5">
    <location>
        <begin position="160"/>
        <end position="179"/>
    </location>
</feature>